<organism evidence="1 2">
    <name type="scientific">Chryseobacterium oryctis</name>
    <dbReference type="NCBI Taxonomy" id="2952618"/>
    <lineage>
        <taxon>Bacteria</taxon>
        <taxon>Pseudomonadati</taxon>
        <taxon>Bacteroidota</taxon>
        <taxon>Flavobacteriia</taxon>
        <taxon>Flavobacteriales</taxon>
        <taxon>Weeksellaceae</taxon>
        <taxon>Chryseobacterium group</taxon>
        <taxon>Chryseobacterium</taxon>
    </lineage>
</organism>
<dbReference type="InterPro" id="IPR058074">
    <property type="entry name" value="Bacteriocin-like"/>
</dbReference>
<protein>
    <recommendedName>
        <fullName evidence="3">Bacteriocin-type signal sequence-containing protein</fullName>
    </recommendedName>
</protein>
<dbReference type="Proteomes" id="UP001163719">
    <property type="component" value="Unassembled WGS sequence"/>
</dbReference>
<reference evidence="1" key="1">
    <citation type="submission" date="2022-10" db="EMBL/GenBank/DDBJ databases">
        <title>Chryseobacterium babae sp. nov. isolated from the gut of the beetle Oryctes rhinoceros, and Chryseobacterium kimseyorum sp. nov., isolated from a stick insect rearing cage.</title>
        <authorList>
            <person name="Shelomi M."/>
            <person name="Han C.-J."/>
            <person name="Chen W.-M."/>
            <person name="Chen H.-K."/>
            <person name="Liaw S.-J."/>
            <person name="Muhle E."/>
            <person name="Clermont D."/>
        </authorList>
    </citation>
    <scope>NUCLEOTIDE SEQUENCE</scope>
    <source>
        <strain evidence="1">WLa1L2M3</strain>
    </source>
</reference>
<evidence type="ECO:0000313" key="1">
    <source>
        <dbReference type="EMBL" id="MCW3160071.1"/>
    </source>
</evidence>
<dbReference type="NCBIfam" id="NF047798">
    <property type="entry name" value="leader_Chryseo"/>
    <property type="match status" value="1"/>
</dbReference>
<comment type="caution">
    <text evidence="1">The sequence shown here is derived from an EMBL/GenBank/DDBJ whole genome shotgun (WGS) entry which is preliminary data.</text>
</comment>
<evidence type="ECO:0008006" key="3">
    <source>
        <dbReference type="Google" id="ProtNLM"/>
    </source>
</evidence>
<proteinExistence type="predicted"/>
<dbReference type="EMBL" id="JAPDHV010000001">
    <property type="protein sequence ID" value="MCW3160071.1"/>
    <property type="molecule type" value="Genomic_DNA"/>
</dbReference>
<accession>A0ABT3HJW6</accession>
<sequence>MKNLKKLDRKSLKSVNGGTTFCNLNCEIHETCGVGCSGYLQCVPKGQYIPENC</sequence>
<dbReference type="RefSeq" id="WP_264742034.1">
    <property type="nucleotide sequence ID" value="NZ_JAPDHV010000001.1"/>
</dbReference>
<evidence type="ECO:0000313" key="2">
    <source>
        <dbReference type="Proteomes" id="UP001163719"/>
    </source>
</evidence>
<name>A0ABT3HJW6_9FLAO</name>
<gene>
    <name evidence="1" type="ORF">OH806_02145</name>
</gene>
<keyword evidence="2" id="KW-1185">Reference proteome</keyword>